<proteinExistence type="predicted"/>
<dbReference type="InterPro" id="IPR029052">
    <property type="entry name" value="Metallo-depent_PP-like"/>
</dbReference>
<dbReference type="RefSeq" id="WP_188679371.1">
    <property type="nucleotide sequence ID" value="NZ_BMNY01000001.1"/>
</dbReference>
<dbReference type="GO" id="GO:0004722">
    <property type="term" value="F:protein serine/threonine phosphatase activity"/>
    <property type="evidence" value="ECO:0007669"/>
    <property type="project" value="TreeGrafter"/>
</dbReference>
<reference evidence="2" key="2">
    <citation type="submission" date="2022-09" db="EMBL/GenBank/DDBJ databases">
        <authorList>
            <person name="Sun Q."/>
            <person name="Ohkuma M."/>
        </authorList>
    </citation>
    <scope>NUCLEOTIDE SEQUENCE</scope>
    <source>
        <strain evidence="2">JCM 13583</strain>
    </source>
</reference>
<accession>A0AA37F8U8</accession>
<feature type="domain" description="Serine/threonine specific protein phosphatases" evidence="1">
    <location>
        <begin position="92"/>
        <end position="97"/>
    </location>
</feature>
<protein>
    <submittedName>
        <fullName evidence="2">Serine/threonine phosphatase</fullName>
    </submittedName>
</protein>
<dbReference type="Pfam" id="PF00149">
    <property type="entry name" value="Metallophos"/>
    <property type="match status" value="1"/>
</dbReference>
<dbReference type="Gene3D" id="3.60.21.10">
    <property type="match status" value="1"/>
</dbReference>
<evidence type="ECO:0000313" key="3">
    <source>
        <dbReference type="Proteomes" id="UP000632195"/>
    </source>
</evidence>
<dbReference type="PRINTS" id="PR00114">
    <property type="entry name" value="STPHPHTASE"/>
</dbReference>
<reference evidence="2" key="1">
    <citation type="journal article" date="2014" name="Int. J. Syst. Evol. Microbiol.">
        <title>Complete genome sequence of Corynebacterium casei LMG S-19264T (=DSM 44701T), isolated from a smear-ripened cheese.</title>
        <authorList>
            <consortium name="US DOE Joint Genome Institute (JGI-PGF)"/>
            <person name="Walter F."/>
            <person name="Albersmeier A."/>
            <person name="Kalinowski J."/>
            <person name="Ruckert C."/>
        </authorList>
    </citation>
    <scope>NUCLEOTIDE SEQUENCE</scope>
    <source>
        <strain evidence="2">JCM 13583</strain>
    </source>
</reference>
<keyword evidence="3" id="KW-1185">Reference proteome</keyword>
<dbReference type="GO" id="GO:0005737">
    <property type="term" value="C:cytoplasm"/>
    <property type="evidence" value="ECO:0007669"/>
    <property type="project" value="TreeGrafter"/>
</dbReference>
<dbReference type="SUPFAM" id="SSF56300">
    <property type="entry name" value="Metallo-dependent phosphatases"/>
    <property type="match status" value="1"/>
</dbReference>
<dbReference type="CDD" id="cd00144">
    <property type="entry name" value="MPP_PPP_family"/>
    <property type="match status" value="1"/>
</dbReference>
<dbReference type="Proteomes" id="UP000632195">
    <property type="component" value="Unassembled WGS sequence"/>
</dbReference>
<dbReference type="PANTHER" id="PTHR11668:SF496">
    <property type="entry name" value="SERINE_THREONINE-PROTEIN PHOSPHATASE"/>
    <property type="match status" value="1"/>
</dbReference>
<evidence type="ECO:0000313" key="2">
    <source>
        <dbReference type="EMBL" id="GGM66505.1"/>
    </source>
</evidence>
<evidence type="ECO:0000259" key="1">
    <source>
        <dbReference type="PROSITE" id="PS00125"/>
    </source>
</evidence>
<dbReference type="InterPro" id="IPR006186">
    <property type="entry name" value="Ser/Thr-sp_prot-phosphatase"/>
</dbReference>
<dbReference type="InterPro" id="IPR050341">
    <property type="entry name" value="PP1_catalytic_subunit"/>
</dbReference>
<dbReference type="AlphaFoldDB" id="A0AA37F8U8"/>
<organism evidence="2 3">
    <name type="scientific">Thermogymnomonas acidicola</name>
    <dbReference type="NCBI Taxonomy" id="399579"/>
    <lineage>
        <taxon>Archaea</taxon>
        <taxon>Methanobacteriati</taxon>
        <taxon>Thermoplasmatota</taxon>
        <taxon>Thermoplasmata</taxon>
        <taxon>Thermoplasmatales</taxon>
        <taxon>Thermogymnomonas</taxon>
    </lineage>
</organism>
<dbReference type="EMBL" id="BMNY01000001">
    <property type="protein sequence ID" value="GGM66505.1"/>
    <property type="molecule type" value="Genomic_DNA"/>
</dbReference>
<dbReference type="PANTHER" id="PTHR11668">
    <property type="entry name" value="SERINE/THREONINE PROTEIN PHOSPHATASE"/>
    <property type="match status" value="1"/>
</dbReference>
<dbReference type="InterPro" id="IPR004843">
    <property type="entry name" value="Calcineurin-like_PHP"/>
</dbReference>
<comment type="caution">
    <text evidence="2">The sequence shown here is derived from an EMBL/GenBank/DDBJ whole genome shotgun (WGS) entry which is preliminary data.</text>
</comment>
<dbReference type="SMART" id="SM00156">
    <property type="entry name" value="PP2Ac"/>
    <property type="match status" value="1"/>
</dbReference>
<gene>
    <name evidence="2" type="ORF">GCM10007108_00880</name>
</gene>
<dbReference type="PROSITE" id="PS00125">
    <property type="entry name" value="SER_THR_PHOSPHATASE"/>
    <property type="match status" value="1"/>
</dbReference>
<name>A0AA37F8U8_9ARCH</name>
<sequence>MYRYLIVRELLEDTLRRFSEREREVEVLDVDGLVAVGDTHGALDVSAFVVSRYLHRKHIVFLGDYVDRGRYQFENLLFLIELSLVSGRVHLLRGNHEDLGLNAIYGFRAVLDRMGIADLEEIFQRAYSAMPLVIKVPGQALFVHGGVPHGAPAVDGGISSYAEEILWNDPSESVHDFGPSPRGDGAYTFGVQPLRAFLQRNGCRLLVRGHEVQREGYRVMFGGLLVSVFSSRYHGGRAAVCHLNFSGAPLLQFEVLPDSIDPSDPVPQVQ</sequence>